<sequence>MDYKEEIIGTLSGSQDQFISGEELADQLHISRTMIWKYIKSLRSEGYTIESVTNRGYKFIEAPDLMLPREIKKDLKTEFFGKQIYYYNEIDSTNLKAKEMAPECVDGTVIITERQLKGRGRMGKQWYSPPGGIWFSVILKPDIPPDHIYRLTLMAGISVVEALEDIGIKARIKWPNDVTINEKKVCGILTEVEAQMDCVNFVIIGIGIDANIEMDMLPAIMRVSTTSLKEETGNDIDRVLLVQSLLDRLEKDYNTYLNGNFDLILNRWKEYSSTLNRRVKIVTRFKSIEGEAVGIDHDGALVIEMDDGTLEREITGTCIYL</sequence>
<accession>A0AC61S9I0</accession>
<gene>
    <name evidence="1" type="ORF">C5S46_07220</name>
</gene>
<reference evidence="1" key="1">
    <citation type="submission" date="2018-09" db="EMBL/GenBank/DDBJ databases">
        <title>A genomic encyclopedia of anaerobic methanotrophic archaea.</title>
        <authorList>
            <person name="Skennerton C.T."/>
            <person name="Chadwick G.L."/>
            <person name="Laso-Perez R."/>
            <person name="Leu A.O."/>
            <person name="Speth D.R."/>
            <person name="Yu H."/>
            <person name="Morgan-Lang C."/>
            <person name="Hatzenpichler R."/>
            <person name="Goudeau D."/>
            <person name="Malmstrom R."/>
            <person name="Woyke T."/>
            <person name="Hallam S."/>
            <person name="Tyson G.W."/>
            <person name="Wegener G."/>
            <person name="Boetius A."/>
            <person name="Orphan V.J."/>
        </authorList>
    </citation>
    <scope>NUCLEOTIDE SEQUENCE</scope>
    <source>
        <strain evidence="1">CONS3730D10UFb2</strain>
    </source>
</reference>
<proteinExistence type="predicted"/>
<protein>
    <submittedName>
        <fullName evidence="1">Biotin--[acetyl-CoA-carboxylase] ligase</fullName>
        <ecNumber evidence="1">6.3.4.15</ecNumber>
    </submittedName>
</protein>
<keyword evidence="1" id="KW-0436">Ligase</keyword>
<dbReference type="Proteomes" id="UP000315423">
    <property type="component" value="Unassembled WGS sequence"/>
</dbReference>
<organism evidence="1 2">
    <name type="scientific">Candidatus Methanomarinus sp</name>
    <dbReference type="NCBI Taxonomy" id="3386244"/>
    <lineage>
        <taxon>Archaea</taxon>
        <taxon>Methanobacteriati</taxon>
        <taxon>Methanobacteriota</taxon>
        <taxon>Stenosarchaea group</taxon>
        <taxon>Methanomicrobia</taxon>
        <taxon>Methanosarcinales</taxon>
        <taxon>ANME-2 cluster</taxon>
        <taxon>Candidatus Methanocomedenaceae</taxon>
        <taxon>Candidatus Methanomarinus</taxon>
    </lineage>
</organism>
<evidence type="ECO:0000313" key="2">
    <source>
        <dbReference type="Proteomes" id="UP000315423"/>
    </source>
</evidence>
<evidence type="ECO:0000313" key="1">
    <source>
        <dbReference type="EMBL" id="TKY91175.1"/>
    </source>
</evidence>
<name>A0AC61S9I0_9EURY</name>
<dbReference type="EMBL" id="QYBA01000247">
    <property type="protein sequence ID" value="TKY91175.1"/>
    <property type="molecule type" value="Genomic_DNA"/>
</dbReference>
<comment type="caution">
    <text evidence="1">The sequence shown here is derived from an EMBL/GenBank/DDBJ whole genome shotgun (WGS) entry which is preliminary data.</text>
</comment>
<dbReference type="EC" id="6.3.4.15" evidence="1"/>